<proteinExistence type="predicted"/>
<feature type="transmembrane region" description="Helical" evidence="1">
    <location>
        <begin position="12"/>
        <end position="30"/>
    </location>
</feature>
<keyword evidence="1" id="KW-1133">Transmembrane helix</keyword>
<name>A0ABR4G528_9EURO</name>
<gene>
    <name evidence="2" type="ORF">BJX66DRAFT_204949</name>
</gene>
<keyword evidence="1" id="KW-0812">Transmembrane</keyword>
<comment type="caution">
    <text evidence="2">The sequence shown here is derived from an EMBL/GenBank/DDBJ whole genome shotgun (WGS) entry which is preliminary data.</text>
</comment>
<evidence type="ECO:0000256" key="1">
    <source>
        <dbReference type="SAM" id="Phobius"/>
    </source>
</evidence>
<sequence length="107" mass="12129">MAIIYGVGINRGSATVFLYSCTIFYLLYSMSEVRSLLSKTAATSFLSPTRNQTSLTMWSWRSFSLLHRSISRSYLPGSTLILSWLRQTLQLLLITWSSAKSVTTVYE</sequence>
<protein>
    <submittedName>
        <fullName evidence="2">Uncharacterized protein</fullName>
    </submittedName>
</protein>
<keyword evidence="1" id="KW-0472">Membrane</keyword>
<keyword evidence="3" id="KW-1185">Reference proteome</keyword>
<evidence type="ECO:0000313" key="2">
    <source>
        <dbReference type="EMBL" id="KAL2794124.1"/>
    </source>
</evidence>
<reference evidence="2 3" key="1">
    <citation type="submission" date="2024-07" db="EMBL/GenBank/DDBJ databases">
        <title>Section-level genome sequencing and comparative genomics of Aspergillus sections Usti and Cavernicolus.</title>
        <authorList>
            <consortium name="Lawrence Berkeley National Laboratory"/>
            <person name="Nybo J.L."/>
            <person name="Vesth T.C."/>
            <person name="Theobald S."/>
            <person name="Frisvad J.C."/>
            <person name="Larsen T.O."/>
            <person name="Kjaerboelling I."/>
            <person name="Rothschild-Mancinelli K."/>
            <person name="Lyhne E.K."/>
            <person name="Kogle M.E."/>
            <person name="Barry K."/>
            <person name="Clum A."/>
            <person name="Na H."/>
            <person name="Ledsgaard L."/>
            <person name="Lin J."/>
            <person name="Lipzen A."/>
            <person name="Kuo A."/>
            <person name="Riley R."/>
            <person name="Mondo S."/>
            <person name="Labutti K."/>
            <person name="Haridas S."/>
            <person name="Pangalinan J."/>
            <person name="Salamov A.A."/>
            <person name="Simmons B.A."/>
            <person name="Magnuson J.K."/>
            <person name="Chen J."/>
            <person name="Drula E."/>
            <person name="Henrissat B."/>
            <person name="Wiebenga A."/>
            <person name="Lubbers R.J."/>
            <person name="Gomes A.C."/>
            <person name="Makela M.R."/>
            <person name="Stajich J."/>
            <person name="Grigoriev I.V."/>
            <person name="Mortensen U.H."/>
            <person name="De Vries R.P."/>
            <person name="Baker S.E."/>
            <person name="Andersen M.R."/>
        </authorList>
    </citation>
    <scope>NUCLEOTIDE SEQUENCE [LARGE SCALE GENOMIC DNA]</scope>
    <source>
        <strain evidence="2 3">CBS 209.92</strain>
    </source>
</reference>
<dbReference type="Proteomes" id="UP001610563">
    <property type="component" value="Unassembled WGS sequence"/>
</dbReference>
<evidence type="ECO:0000313" key="3">
    <source>
        <dbReference type="Proteomes" id="UP001610563"/>
    </source>
</evidence>
<organism evidence="2 3">
    <name type="scientific">Aspergillus keveii</name>
    <dbReference type="NCBI Taxonomy" id="714993"/>
    <lineage>
        <taxon>Eukaryota</taxon>
        <taxon>Fungi</taxon>
        <taxon>Dikarya</taxon>
        <taxon>Ascomycota</taxon>
        <taxon>Pezizomycotina</taxon>
        <taxon>Eurotiomycetes</taxon>
        <taxon>Eurotiomycetidae</taxon>
        <taxon>Eurotiales</taxon>
        <taxon>Aspergillaceae</taxon>
        <taxon>Aspergillus</taxon>
        <taxon>Aspergillus subgen. Nidulantes</taxon>
    </lineage>
</organism>
<accession>A0ABR4G528</accession>
<dbReference type="EMBL" id="JBFTWV010000048">
    <property type="protein sequence ID" value="KAL2794124.1"/>
    <property type="molecule type" value="Genomic_DNA"/>
</dbReference>